<name>A0ABW5ARN6_9FLAO</name>
<feature type="domain" description="Carboxymuconolactone decarboxylase-like" evidence="1">
    <location>
        <begin position="47"/>
        <end position="103"/>
    </location>
</feature>
<dbReference type="EMBL" id="JBHUHY010000002">
    <property type="protein sequence ID" value="MFD2185170.1"/>
    <property type="molecule type" value="Genomic_DNA"/>
</dbReference>
<dbReference type="Gene3D" id="1.20.1290.10">
    <property type="entry name" value="AhpD-like"/>
    <property type="match status" value="1"/>
</dbReference>
<comment type="caution">
    <text evidence="2">The sequence shown here is derived from an EMBL/GenBank/DDBJ whole genome shotgun (WGS) entry which is preliminary data.</text>
</comment>
<dbReference type="PANTHER" id="PTHR35446:SF2">
    <property type="entry name" value="CARBOXYMUCONOLACTONE DECARBOXYLASE-LIKE DOMAIN-CONTAINING PROTEIN"/>
    <property type="match status" value="1"/>
</dbReference>
<dbReference type="InterPro" id="IPR003779">
    <property type="entry name" value="CMD-like"/>
</dbReference>
<accession>A0ABW5ARN6</accession>
<sequence>MKTISTIIEDPITTKELENTFDTIKNELGAPFVPNFFQVWGHAPLALHGIVPAMKYILGSGLLDRRVKEMIMIAISSSKHCNYCETAHQVFCFAMGALPEQIEYLVNSHTLSETDDPKDKAAIDFAVRLSRDPNSSSKEDFERLEKLGYSKPQILEIIAMSGMAVFYSHLAAATKINIDNGFAEALSRTEMT</sequence>
<dbReference type="Proteomes" id="UP001597344">
    <property type="component" value="Unassembled WGS sequence"/>
</dbReference>
<dbReference type="RefSeq" id="WP_378318124.1">
    <property type="nucleotide sequence ID" value="NZ_JBHUHY010000002.1"/>
</dbReference>
<dbReference type="SUPFAM" id="SSF69118">
    <property type="entry name" value="AhpD-like"/>
    <property type="match status" value="1"/>
</dbReference>
<organism evidence="2 3">
    <name type="scientific">Aquimarina celericrescens</name>
    <dbReference type="NCBI Taxonomy" id="1964542"/>
    <lineage>
        <taxon>Bacteria</taxon>
        <taxon>Pseudomonadati</taxon>
        <taxon>Bacteroidota</taxon>
        <taxon>Flavobacteriia</taxon>
        <taxon>Flavobacteriales</taxon>
        <taxon>Flavobacteriaceae</taxon>
        <taxon>Aquimarina</taxon>
    </lineage>
</organism>
<keyword evidence="3" id="KW-1185">Reference proteome</keyword>
<evidence type="ECO:0000259" key="1">
    <source>
        <dbReference type="Pfam" id="PF02627"/>
    </source>
</evidence>
<evidence type="ECO:0000313" key="3">
    <source>
        <dbReference type="Proteomes" id="UP001597344"/>
    </source>
</evidence>
<evidence type="ECO:0000313" key="2">
    <source>
        <dbReference type="EMBL" id="MFD2185170.1"/>
    </source>
</evidence>
<reference evidence="3" key="1">
    <citation type="journal article" date="2019" name="Int. J. Syst. Evol. Microbiol.">
        <title>The Global Catalogue of Microorganisms (GCM) 10K type strain sequencing project: providing services to taxonomists for standard genome sequencing and annotation.</title>
        <authorList>
            <consortium name="The Broad Institute Genomics Platform"/>
            <consortium name="The Broad Institute Genome Sequencing Center for Infectious Disease"/>
            <person name="Wu L."/>
            <person name="Ma J."/>
        </authorList>
    </citation>
    <scope>NUCLEOTIDE SEQUENCE [LARGE SCALE GENOMIC DNA]</scope>
    <source>
        <strain evidence="3">DT92</strain>
    </source>
</reference>
<dbReference type="PANTHER" id="PTHR35446">
    <property type="entry name" value="SI:CH211-175M2.5"/>
    <property type="match status" value="1"/>
</dbReference>
<dbReference type="InterPro" id="IPR029032">
    <property type="entry name" value="AhpD-like"/>
</dbReference>
<gene>
    <name evidence="2" type="ORF">ACFSJT_00075</name>
</gene>
<protein>
    <submittedName>
        <fullName evidence="2">Carboxymuconolactone decarboxylase family protein</fullName>
    </submittedName>
</protein>
<dbReference type="Pfam" id="PF02627">
    <property type="entry name" value="CMD"/>
    <property type="match status" value="1"/>
</dbReference>
<proteinExistence type="predicted"/>